<evidence type="ECO:0000313" key="3">
    <source>
        <dbReference type="Proteomes" id="UP000601108"/>
    </source>
</evidence>
<comment type="caution">
    <text evidence="2">The sequence shown here is derived from an EMBL/GenBank/DDBJ whole genome shotgun (WGS) entry which is preliminary data.</text>
</comment>
<dbReference type="Gene3D" id="3.10.450.590">
    <property type="match status" value="1"/>
</dbReference>
<proteinExistence type="predicted"/>
<protein>
    <recommendedName>
        <fullName evidence="1">DUF3887 domain-containing protein</fullName>
    </recommendedName>
</protein>
<evidence type="ECO:0000259" key="1">
    <source>
        <dbReference type="Pfam" id="PF13026"/>
    </source>
</evidence>
<dbReference type="AlphaFoldDB" id="A0A918JWX8"/>
<reference evidence="2 3" key="1">
    <citation type="journal article" date="2014" name="Int. J. Syst. Evol. Microbiol.">
        <title>Complete genome sequence of Corynebacterium casei LMG S-19264T (=DSM 44701T), isolated from a smear-ripened cheese.</title>
        <authorList>
            <consortium name="US DOE Joint Genome Institute (JGI-PGF)"/>
            <person name="Walter F."/>
            <person name="Albersmeier A."/>
            <person name="Kalinowski J."/>
            <person name="Ruckert C."/>
        </authorList>
    </citation>
    <scope>NUCLEOTIDE SEQUENCE [LARGE SCALE GENOMIC DNA]</scope>
    <source>
        <strain evidence="2 3">KCTC 12285</strain>
    </source>
</reference>
<dbReference type="Pfam" id="PF13026">
    <property type="entry name" value="DUF3887"/>
    <property type="match status" value="1"/>
</dbReference>
<organism evidence="2 3">
    <name type="scientific">Aquimarina muelleri</name>
    <dbReference type="NCBI Taxonomy" id="279356"/>
    <lineage>
        <taxon>Bacteria</taxon>
        <taxon>Pseudomonadati</taxon>
        <taxon>Bacteroidota</taxon>
        <taxon>Flavobacteriia</taxon>
        <taxon>Flavobacteriales</taxon>
        <taxon>Flavobacteriaceae</taxon>
        <taxon>Aquimarina</taxon>
    </lineage>
</organism>
<evidence type="ECO:0000313" key="2">
    <source>
        <dbReference type="EMBL" id="GGX28920.1"/>
    </source>
</evidence>
<feature type="domain" description="DUF3887" evidence="1">
    <location>
        <begin position="56"/>
        <end position="137"/>
    </location>
</feature>
<sequence>MSFIKFFFQNLKKDNYFVLLNPKQKTMKYIVLLLICLITQPILSQDATTYENTIKTFQKNFNAQNVDAIFDMYTTDMQETITKEGVSSFVKGCYEQFGNLKKITFVETTEGIYTYTAEFDKTNLSMDLQLSDNGKISTIQFQEL</sequence>
<dbReference type="EMBL" id="BMWS01000026">
    <property type="protein sequence ID" value="GGX28920.1"/>
    <property type="molecule type" value="Genomic_DNA"/>
</dbReference>
<dbReference type="Proteomes" id="UP000601108">
    <property type="component" value="Unassembled WGS sequence"/>
</dbReference>
<accession>A0A918JWX8</accession>
<gene>
    <name evidence="2" type="ORF">GCM10007384_32640</name>
</gene>
<keyword evidence="3" id="KW-1185">Reference proteome</keyword>
<dbReference type="InterPro" id="IPR024981">
    <property type="entry name" value="DUF3887"/>
</dbReference>
<name>A0A918JWX8_9FLAO</name>